<sequence>MENELLLGNGQKAQLDSRQPMRHRQETHCLPVYRCRRHIRAVSGLRSIRCHPTQLLALAAHPAKLNTQSNAVHSVDCLINPCPVLDCLCHSLGGFHCRRLLAIMNSKCIKRGLKLPLRFGWLESNIQPVTERFENELVVSFSLQIRAIAV</sequence>
<dbReference type="EMBL" id="QNRH01000012">
    <property type="protein sequence ID" value="RBO90545.1"/>
    <property type="molecule type" value="Genomic_DNA"/>
</dbReference>
<reference evidence="2 3" key="1">
    <citation type="submission" date="2018-06" db="EMBL/GenBank/DDBJ databases">
        <title>Genomic Encyclopedia of Type Strains, Phase IV (KMG-IV): sequencing the most valuable type-strain genomes for metagenomic binning, comparative biology and taxonomic classification.</title>
        <authorList>
            <person name="Goeker M."/>
        </authorList>
    </citation>
    <scope>NUCLEOTIDE SEQUENCE [LARGE SCALE GENOMIC DNA]</scope>
    <source>
        <strain evidence="2 3">DSM 25619</strain>
    </source>
</reference>
<gene>
    <name evidence="2" type="ORF">DFR47_11214</name>
</gene>
<dbReference type="AlphaFoldDB" id="A0A366DKT5"/>
<evidence type="ECO:0000256" key="1">
    <source>
        <dbReference type="SAM" id="MobiDB-lite"/>
    </source>
</evidence>
<keyword evidence="3" id="KW-1185">Reference proteome</keyword>
<dbReference type="Proteomes" id="UP000252893">
    <property type="component" value="Unassembled WGS sequence"/>
</dbReference>
<proteinExistence type="predicted"/>
<feature type="region of interest" description="Disordered" evidence="1">
    <location>
        <begin position="1"/>
        <end position="20"/>
    </location>
</feature>
<evidence type="ECO:0000313" key="3">
    <source>
        <dbReference type="Proteomes" id="UP000252893"/>
    </source>
</evidence>
<protein>
    <submittedName>
        <fullName evidence="2">Uncharacterized protein</fullName>
    </submittedName>
</protein>
<organism evidence="2 3">
    <name type="scientific">Pseudochrobactrum asaccharolyticum</name>
    <dbReference type="NCBI Taxonomy" id="354351"/>
    <lineage>
        <taxon>Bacteria</taxon>
        <taxon>Pseudomonadati</taxon>
        <taxon>Pseudomonadota</taxon>
        <taxon>Alphaproteobacteria</taxon>
        <taxon>Hyphomicrobiales</taxon>
        <taxon>Brucellaceae</taxon>
        <taxon>Pseudochrobactrum</taxon>
    </lineage>
</organism>
<name>A0A366DKT5_9HYPH</name>
<evidence type="ECO:0000313" key="2">
    <source>
        <dbReference type="EMBL" id="RBO90545.1"/>
    </source>
</evidence>
<comment type="caution">
    <text evidence="2">The sequence shown here is derived from an EMBL/GenBank/DDBJ whole genome shotgun (WGS) entry which is preliminary data.</text>
</comment>
<accession>A0A366DKT5</accession>